<keyword evidence="1" id="KW-0472">Membrane</keyword>
<sequence>MTSTSLSSPVLHYLILFGLLLIGLAFAQGVGVTALIAKIVGQAF</sequence>
<reference evidence="2 3" key="1">
    <citation type="submission" date="2014-12" db="EMBL/GenBank/DDBJ databases">
        <title>Draft genome sequences of 10 type strains of Lactococcus.</title>
        <authorList>
            <person name="Sun Z."/>
            <person name="Zhong Z."/>
            <person name="Liu W."/>
            <person name="Zhang W."/>
            <person name="Zhang H."/>
        </authorList>
    </citation>
    <scope>NUCLEOTIDE SEQUENCE [LARGE SCALE GENOMIC DNA]</scope>
    <source>
        <strain evidence="2 3">JCM 16395</strain>
    </source>
</reference>
<dbReference type="Proteomes" id="UP000218181">
    <property type="component" value="Unassembled WGS sequence"/>
</dbReference>
<keyword evidence="3" id="KW-1185">Reference proteome</keyword>
<dbReference type="EMBL" id="JXJU01000002">
    <property type="protein sequence ID" value="PCS00983.1"/>
    <property type="molecule type" value="Genomic_DNA"/>
</dbReference>
<gene>
    <name evidence="2" type="ORF">RT41_GL000773</name>
</gene>
<evidence type="ECO:0000256" key="1">
    <source>
        <dbReference type="SAM" id="Phobius"/>
    </source>
</evidence>
<keyword evidence="1" id="KW-0812">Transmembrane</keyword>
<evidence type="ECO:0000313" key="2">
    <source>
        <dbReference type="EMBL" id="PCS00983.1"/>
    </source>
</evidence>
<organism evidence="2 3">
    <name type="scientific">Lactococcus fujiensis JCM 16395</name>
    <dbReference type="NCBI Taxonomy" id="1291764"/>
    <lineage>
        <taxon>Bacteria</taxon>
        <taxon>Bacillati</taxon>
        <taxon>Bacillota</taxon>
        <taxon>Bacilli</taxon>
        <taxon>Lactobacillales</taxon>
        <taxon>Streptococcaceae</taxon>
        <taxon>Lactococcus</taxon>
    </lineage>
</organism>
<protein>
    <submittedName>
        <fullName evidence="2">Uncharacterized protein</fullName>
    </submittedName>
</protein>
<dbReference type="AlphaFoldDB" id="A0A2A5RNR1"/>
<name>A0A2A5RNR1_9LACT</name>
<proteinExistence type="predicted"/>
<keyword evidence="1" id="KW-1133">Transmembrane helix</keyword>
<dbReference type="RefSeq" id="WP_281251366.1">
    <property type="nucleotide sequence ID" value="NZ_JXJU01000002.1"/>
</dbReference>
<accession>A0A2A5RNR1</accession>
<evidence type="ECO:0000313" key="3">
    <source>
        <dbReference type="Proteomes" id="UP000218181"/>
    </source>
</evidence>
<feature type="transmembrane region" description="Helical" evidence="1">
    <location>
        <begin position="12"/>
        <end position="37"/>
    </location>
</feature>
<comment type="caution">
    <text evidence="2">The sequence shown here is derived from an EMBL/GenBank/DDBJ whole genome shotgun (WGS) entry which is preliminary data.</text>
</comment>